<dbReference type="InterPro" id="IPR036890">
    <property type="entry name" value="HATPase_C_sf"/>
</dbReference>
<dbReference type="SUPFAM" id="SSF47384">
    <property type="entry name" value="Homodimeric domain of signal transducing histidine kinase"/>
    <property type="match status" value="1"/>
</dbReference>
<evidence type="ECO:0000259" key="6">
    <source>
        <dbReference type="PROSITE" id="PS50109"/>
    </source>
</evidence>
<dbReference type="GO" id="GO:0000155">
    <property type="term" value="F:phosphorelay sensor kinase activity"/>
    <property type="evidence" value="ECO:0007669"/>
    <property type="project" value="InterPro"/>
</dbReference>
<evidence type="ECO:0000256" key="2">
    <source>
        <dbReference type="ARBA" id="ARBA00012438"/>
    </source>
</evidence>
<dbReference type="GO" id="GO:0016020">
    <property type="term" value="C:membrane"/>
    <property type="evidence" value="ECO:0007669"/>
    <property type="project" value="UniProtKB-UniRule"/>
</dbReference>
<keyword evidence="4" id="KW-1133">Transmembrane helix</keyword>
<evidence type="ECO:0000256" key="3">
    <source>
        <dbReference type="ARBA" id="ARBA00022553"/>
    </source>
</evidence>
<organism evidence="8 9">
    <name type="scientific">Allosphingosinicella deserti</name>
    <dbReference type="NCBI Taxonomy" id="2116704"/>
    <lineage>
        <taxon>Bacteria</taxon>
        <taxon>Pseudomonadati</taxon>
        <taxon>Pseudomonadota</taxon>
        <taxon>Alphaproteobacteria</taxon>
        <taxon>Sphingomonadales</taxon>
        <taxon>Sphingomonadaceae</taxon>
        <taxon>Allosphingosinicella</taxon>
    </lineage>
</organism>
<keyword evidence="9" id="KW-1185">Reference proteome</keyword>
<gene>
    <name evidence="8" type="ORF">C7I55_24905</name>
</gene>
<dbReference type="InterPro" id="IPR003661">
    <property type="entry name" value="HisK_dim/P_dom"/>
</dbReference>
<comment type="catalytic activity">
    <reaction evidence="1">
        <text>ATP + protein L-histidine = ADP + protein N-phospho-L-histidine.</text>
        <dbReference type="EC" id="2.7.13.3"/>
    </reaction>
</comment>
<evidence type="ECO:0000313" key="9">
    <source>
        <dbReference type="Proteomes" id="UP000241167"/>
    </source>
</evidence>
<dbReference type="SUPFAM" id="SSF55874">
    <property type="entry name" value="ATPase domain of HSP90 chaperone/DNA topoisomerase II/histidine kinase"/>
    <property type="match status" value="1"/>
</dbReference>
<feature type="region of interest" description="Disordered" evidence="5">
    <location>
        <begin position="1"/>
        <end position="70"/>
    </location>
</feature>
<dbReference type="Gene3D" id="1.10.287.130">
    <property type="match status" value="1"/>
</dbReference>
<dbReference type="Proteomes" id="UP000241167">
    <property type="component" value="Unassembled WGS sequence"/>
</dbReference>
<keyword evidence="4" id="KW-0812">Transmembrane</keyword>
<dbReference type="Pfam" id="PF02518">
    <property type="entry name" value="HATPase_c"/>
    <property type="match status" value="1"/>
</dbReference>
<sequence>MRGRSPPGRATSRRNGGPAPTRSVPALGEAPREPQRLAVRRAPPAQILLRPLEPREHRADEDCGHGTPLRDEFRDGTKVLVADMAFQGCRHSAITPRRNIRRIRFGEPWHGRAHPVGPRLPQSAARGLRRSVEADTASQEFQQVDGGRAHSSRGQDHRSRSRACDGDRVKEQGRRDAANVIHGEHQTAFVMLALAAAMLGAWVALDLQEQARAREGRARIPLLAAAGFALGISIFVTHFMAMLGFSAASGLGYDTGWTAVSLLLALAGSSLAIAVAQRRPARAWRTFAAAFVMGAAICAMHYAGMAAITGAAIVYDPGFVALSFVIAVAASWTALQFGTRRRSISARAAGSLLLALAISGMHFAGMAAARFRALPAAGEGPGRFDATSLSLFVGAGSFILLFLALIASGAARAHERQRLTRLQGELNRAARIAGMGAVATTLAHELNQPLTAAANYTFLVKLGLEKEAPAAEMQEWVGKAEEQIRRAGEIIRKARAMISESGVARSRVDLRLSLDRCLELLRSDTSLHEPDLRIEFDRGHRLVLGDPVQIEQVLANILRNGWQALAGQRQPKLTIRAQQAKEGFVLLTLSDNGPGLPQEDPEELFSALKGGSGNGLGVGLSIARTIIEAHGGKLWAENNIGPGATFFITLPAAIAAPVEPASPLAPAGEPIILTERQ</sequence>
<evidence type="ECO:0000256" key="5">
    <source>
        <dbReference type="SAM" id="MobiDB-lite"/>
    </source>
</evidence>
<dbReference type="InterPro" id="IPR003594">
    <property type="entry name" value="HATPase_dom"/>
</dbReference>
<dbReference type="Gene3D" id="3.30.565.10">
    <property type="entry name" value="Histidine kinase-like ATPase, C-terminal domain"/>
    <property type="match status" value="1"/>
</dbReference>
<dbReference type="InterPro" id="IPR036097">
    <property type="entry name" value="HisK_dim/P_sf"/>
</dbReference>
<reference evidence="8 9" key="1">
    <citation type="submission" date="2018-03" db="EMBL/GenBank/DDBJ databases">
        <title>The draft genome of Sphingosinicella sp. GL-C-18.</title>
        <authorList>
            <person name="Liu L."/>
            <person name="Li L."/>
            <person name="Liang L."/>
            <person name="Zhang X."/>
            <person name="Wang T."/>
        </authorList>
    </citation>
    <scope>NUCLEOTIDE SEQUENCE [LARGE SCALE GENOMIC DNA]</scope>
    <source>
        <strain evidence="8 9">GL-C-18</strain>
    </source>
</reference>
<feature type="transmembrane region" description="Helical" evidence="4">
    <location>
        <begin position="257"/>
        <end position="276"/>
    </location>
</feature>
<dbReference type="AlphaFoldDB" id="A0A2P7QFD1"/>
<proteinExistence type="predicted"/>
<comment type="caution">
    <text evidence="8">The sequence shown here is derived from an EMBL/GenBank/DDBJ whole genome shotgun (WGS) entry which is preliminary data.</text>
</comment>
<dbReference type="InterPro" id="IPR004358">
    <property type="entry name" value="Sig_transdc_His_kin-like_C"/>
</dbReference>
<dbReference type="InterPro" id="IPR005467">
    <property type="entry name" value="His_kinase_dom"/>
</dbReference>
<name>A0A2P7QFD1_9SPHN</name>
<dbReference type="Pfam" id="PF03707">
    <property type="entry name" value="MHYT"/>
    <property type="match status" value="2"/>
</dbReference>
<feature type="transmembrane region" description="Helical" evidence="4">
    <location>
        <begin position="319"/>
        <end position="337"/>
    </location>
</feature>
<dbReference type="PROSITE" id="PS50924">
    <property type="entry name" value="MHYT"/>
    <property type="match status" value="1"/>
</dbReference>
<feature type="transmembrane region" description="Helical" evidence="4">
    <location>
        <begin position="220"/>
        <end position="245"/>
    </location>
</feature>
<feature type="transmembrane region" description="Helical" evidence="4">
    <location>
        <begin position="389"/>
        <end position="411"/>
    </location>
</feature>
<protein>
    <recommendedName>
        <fullName evidence="2">histidine kinase</fullName>
        <ecNumber evidence="2">2.7.13.3</ecNumber>
    </recommendedName>
</protein>
<dbReference type="SMART" id="SM00388">
    <property type="entry name" value="HisKA"/>
    <property type="match status" value="1"/>
</dbReference>
<dbReference type="SMART" id="SM00387">
    <property type="entry name" value="HATPase_c"/>
    <property type="match status" value="1"/>
</dbReference>
<keyword evidence="3" id="KW-0597">Phosphoprotein</keyword>
<dbReference type="PANTHER" id="PTHR35152">
    <property type="entry name" value="DOMAIN SIGNALLING PROTEIN, PUTATIVE (AFU_ORTHOLOGUE AFUA_5G11310)-RELATED"/>
    <property type="match status" value="1"/>
</dbReference>
<feature type="compositionally biased region" description="Basic and acidic residues" evidence="5">
    <location>
        <begin position="52"/>
        <end position="70"/>
    </location>
</feature>
<dbReference type="PROSITE" id="PS50109">
    <property type="entry name" value="HIS_KIN"/>
    <property type="match status" value="1"/>
</dbReference>
<feature type="transmembrane region" description="Helical" evidence="4">
    <location>
        <begin position="349"/>
        <end position="369"/>
    </location>
</feature>
<evidence type="ECO:0000256" key="4">
    <source>
        <dbReference type="PROSITE-ProRule" id="PRU00244"/>
    </source>
</evidence>
<dbReference type="EC" id="2.7.13.3" evidence="2"/>
<dbReference type="PANTHER" id="PTHR35152:SF1">
    <property type="entry name" value="DOMAIN SIGNALLING PROTEIN, PUTATIVE (AFU_ORTHOLOGUE AFUA_5G11310)-RELATED"/>
    <property type="match status" value="1"/>
</dbReference>
<feature type="domain" description="Histidine kinase" evidence="6">
    <location>
        <begin position="441"/>
        <end position="654"/>
    </location>
</feature>
<dbReference type="CDD" id="cd00082">
    <property type="entry name" value="HisKA"/>
    <property type="match status" value="1"/>
</dbReference>
<dbReference type="EMBL" id="PXYI01000012">
    <property type="protein sequence ID" value="PSJ36636.1"/>
    <property type="molecule type" value="Genomic_DNA"/>
</dbReference>
<feature type="transmembrane region" description="Helical" evidence="4">
    <location>
        <begin position="288"/>
        <end position="313"/>
    </location>
</feature>
<feature type="domain" description="MHYT" evidence="7">
    <location>
        <begin position="185"/>
        <end position="372"/>
    </location>
</feature>
<feature type="transmembrane region" description="Helical" evidence="4">
    <location>
        <begin position="188"/>
        <end position="208"/>
    </location>
</feature>
<evidence type="ECO:0000259" key="7">
    <source>
        <dbReference type="PROSITE" id="PS50924"/>
    </source>
</evidence>
<evidence type="ECO:0000256" key="1">
    <source>
        <dbReference type="ARBA" id="ARBA00000085"/>
    </source>
</evidence>
<evidence type="ECO:0000313" key="8">
    <source>
        <dbReference type="EMBL" id="PSJ36636.1"/>
    </source>
</evidence>
<feature type="region of interest" description="Disordered" evidence="5">
    <location>
        <begin position="112"/>
        <end position="171"/>
    </location>
</feature>
<dbReference type="PRINTS" id="PR00344">
    <property type="entry name" value="BCTRLSENSOR"/>
</dbReference>
<dbReference type="InterPro" id="IPR005330">
    <property type="entry name" value="MHYT_dom"/>
</dbReference>
<accession>A0A2P7QFD1</accession>
<feature type="compositionally biased region" description="Basic and acidic residues" evidence="5">
    <location>
        <begin position="153"/>
        <end position="171"/>
    </location>
</feature>
<keyword evidence="4" id="KW-0472">Membrane</keyword>